<dbReference type="AlphaFoldDB" id="A0A0C2SUZ2"/>
<protein>
    <submittedName>
        <fullName evidence="1">Uncharacterized protein</fullName>
    </submittedName>
</protein>
<evidence type="ECO:0000313" key="1">
    <source>
        <dbReference type="EMBL" id="KIL57889.1"/>
    </source>
</evidence>
<name>A0A0C2SUZ2_AMAMK</name>
<evidence type="ECO:0000313" key="2">
    <source>
        <dbReference type="Proteomes" id="UP000054549"/>
    </source>
</evidence>
<gene>
    <name evidence="1" type="ORF">M378DRAFT_357272</name>
</gene>
<keyword evidence="2" id="KW-1185">Reference proteome</keyword>
<reference evidence="1 2" key="1">
    <citation type="submission" date="2014-04" db="EMBL/GenBank/DDBJ databases">
        <title>Evolutionary Origins and Diversification of the Mycorrhizal Mutualists.</title>
        <authorList>
            <consortium name="DOE Joint Genome Institute"/>
            <consortium name="Mycorrhizal Genomics Consortium"/>
            <person name="Kohler A."/>
            <person name="Kuo A."/>
            <person name="Nagy L.G."/>
            <person name="Floudas D."/>
            <person name="Copeland A."/>
            <person name="Barry K.W."/>
            <person name="Cichocki N."/>
            <person name="Veneault-Fourrey C."/>
            <person name="LaButti K."/>
            <person name="Lindquist E.A."/>
            <person name="Lipzen A."/>
            <person name="Lundell T."/>
            <person name="Morin E."/>
            <person name="Murat C."/>
            <person name="Riley R."/>
            <person name="Ohm R."/>
            <person name="Sun H."/>
            <person name="Tunlid A."/>
            <person name="Henrissat B."/>
            <person name="Grigoriev I.V."/>
            <person name="Hibbett D.S."/>
            <person name="Martin F."/>
        </authorList>
    </citation>
    <scope>NUCLEOTIDE SEQUENCE [LARGE SCALE GENOMIC DNA]</scope>
    <source>
        <strain evidence="1 2">Koide BX008</strain>
    </source>
</reference>
<dbReference type="InParanoid" id="A0A0C2SUZ2"/>
<sequence>MRVQVLFDRKALAELINHGAKQRRLIHPVLASIVPLQKLEQTAETDERVEIPCAHTPGNTTFDTELLQSS</sequence>
<accession>A0A0C2SUZ2</accession>
<dbReference type="EMBL" id="KN818354">
    <property type="protein sequence ID" value="KIL57889.1"/>
    <property type="molecule type" value="Genomic_DNA"/>
</dbReference>
<proteinExistence type="predicted"/>
<dbReference type="HOGENOM" id="CLU_2757245_0_0_1"/>
<organism evidence="1 2">
    <name type="scientific">Amanita muscaria (strain Koide BX008)</name>
    <dbReference type="NCBI Taxonomy" id="946122"/>
    <lineage>
        <taxon>Eukaryota</taxon>
        <taxon>Fungi</taxon>
        <taxon>Dikarya</taxon>
        <taxon>Basidiomycota</taxon>
        <taxon>Agaricomycotina</taxon>
        <taxon>Agaricomycetes</taxon>
        <taxon>Agaricomycetidae</taxon>
        <taxon>Agaricales</taxon>
        <taxon>Pluteineae</taxon>
        <taxon>Amanitaceae</taxon>
        <taxon>Amanita</taxon>
    </lineage>
</organism>
<dbReference type="Proteomes" id="UP000054549">
    <property type="component" value="Unassembled WGS sequence"/>
</dbReference>